<accession>A0ABR8L4H9</accession>
<sequence>MLAVFFPHLSGLQIDGVCRSGRSVRIRARTRASQAACSRCGTISQRVHSSYERRVCDAAVGGQETVLHLRVRRFRCGNDDCAARTFAEQVPGLTVRYGRYSVPLRTLLQTIALALGGRAGARLTCRLAAAVNRMTLIRLIRSMPDPEPTEGPQVLGVDDFALRRGRTYGTILIDITASRPVDVLPERSSDALAAWLHDRPGVEIVCRDRAGCYADGAARGAPQAIQVADRWHMWRNLGDAVERTVTKHRAHLRDLAVVTPPDEVTAPAPVTAPLAGQPTGSEPRSGRLAERTRDRHALVHELLAQGRDLRAIARELHLARNTVRRFARASSPEELLVHNGTGNRPKMIEEYAGYLRQRWEQGCTNAEHLFQEVKAMGYRGTGRSVREYVRPWRSQTTIALPQPSPPTVRQATGWFLRHPDTFDADEHQHLQTLTAACPALAALREHVRAFAQMMMHLTGDGLEQWMKRVQADDLPELHSFVTGLRRDYDAAKAGLTLPHSSGKVEGHVNRVKMLKRQMYGRANPDLLRKRVLLAD</sequence>
<dbReference type="InterPro" id="IPR047951">
    <property type="entry name" value="Transpos_ISL3"/>
</dbReference>
<keyword evidence="4" id="KW-1185">Reference proteome</keyword>
<dbReference type="NCBIfam" id="NF033550">
    <property type="entry name" value="transpos_ISL3"/>
    <property type="match status" value="1"/>
</dbReference>
<evidence type="ECO:0000256" key="1">
    <source>
        <dbReference type="SAM" id="MobiDB-lite"/>
    </source>
</evidence>
<dbReference type="EMBL" id="JACXRZ010000016">
    <property type="protein sequence ID" value="MBD3145867.1"/>
    <property type="molecule type" value="Genomic_DNA"/>
</dbReference>
<feature type="region of interest" description="Disordered" evidence="1">
    <location>
        <begin position="263"/>
        <end position="288"/>
    </location>
</feature>
<comment type="caution">
    <text evidence="3">The sequence shown here is derived from an EMBL/GenBank/DDBJ whole genome shotgun (WGS) entry which is preliminary data.</text>
</comment>
<feature type="domain" description="HTH IS21-type" evidence="2">
    <location>
        <begin position="294"/>
        <end position="359"/>
    </location>
</feature>
<name>A0ABR8L4H9_9ACTN</name>
<dbReference type="Proteomes" id="UP000653231">
    <property type="component" value="Unassembled WGS sequence"/>
</dbReference>
<dbReference type="PANTHER" id="PTHR33498:SF1">
    <property type="entry name" value="TRANSPOSASE FOR INSERTION SEQUENCE ELEMENT IS1557"/>
    <property type="match status" value="1"/>
</dbReference>
<dbReference type="Pfam" id="PF14690">
    <property type="entry name" value="Zn_ribbon_ISL3"/>
    <property type="match status" value="1"/>
</dbReference>
<evidence type="ECO:0000313" key="4">
    <source>
        <dbReference type="Proteomes" id="UP000653231"/>
    </source>
</evidence>
<evidence type="ECO:0000313" key="3">
    <source>
        <dbReference type="EMBL" id="MBD3145867.1"/>
    </source>
</evidence>
<gene>
    <name evidence="3" type="ORF">IEQ31_22110</name>
</gene>
<dbReference type="PANTHER" id="PTHR33498">
    <property type="entry name" value="TRANSPOSASE FOR INSERTION SEQUENCE ELEMENT IS1557"/>
    <property type="match status" value="1"/>
</dbReference>
<dbReference type="InterPro" id="IPR029261">
    <property type="entry name" value="Transposase_Znf"/>
</dbReference>
<proteinExistence type="predicted"/>
<feature type="compositionally biased region" description="Low complexity" evidence="1">
    <location>
        <begin position="263"/>
        <end position="275"/>
    </location>
</feature>
<organism evidence="3 4">
    <name type="scientific">Microbispora bryophytorum subsp. camponoti</name>
    <dbReference type="NCBI Taxonomy" id="1677852"/>
    <lineage>
        <taxon>Bacteria</taxon>
        <taxon>Bacillati</taxon>
        <taxon>Actinomycetota</taxon>
        <taxon>Actinomycetes</taxon>
        <taxon>Streptosporangiales</taxon>
        <taxon>Streptosporangiaceae</taxon>
        <taxon>Microbispora</taxon>
    </lineage>
</organism>
<dbReference type="InterPro" id="IPR002560">
    <property type="entry name" value="Transposase_DDE"/>
</dbReference>
<dbReference type="Pfam" id="PF01610">
    <property type="entry name" value="DDE_Tnp_ISL3"/>
    <property type="match status" value="2"/>
</dbReference>
<dbReference type="InterPro" id="IPR017894">
    <property type="entry name" value="HTH_IS21_transposase_type"/>
</dbReference>
<evidence type="ECO:0000259" key="2">
    <source>
        <dbReference type="PROSITE" id="PS50531"/>
    </source>
</evidence>
<dbReference type="PROSITE" id="PS50531">
    <property type="entry name" value="HTH_IS21"/>
    <property type="match status" value="1"/>
</dbReference>
<reference evidence="3 4" key="1">
    <citation type="submission" date="2020-09" db="EMBL/GenBank/DDBJ databases">
        <title>Actinomycete isolated from the Camponotus japonicus Mayr.</title>
        <authorList>
            <person name="Gong X."/>
        </authorList>
    </citation>
    <scope>NUCLEOTIDE SEQUENCE [LARGE SCALE GENOMIC DNA]</scope>
    <source>
        <strain evidence="3 4">2C-HV3</strain>
    </source>
</reference>
<protein>
    <submittedName>
        <fullName evidence="3">ISL3 family transposase</fullName>
    </submittedName>
</protein>